<dbReference type="InterPro" id="IPR028889">
    <property type="entry name" value="USP"/>
</dbReference>
<keyword evidence="6" id="KW-0833">Ubl conjugation pathway</keyword>
<dbReference type="PROSITE" id="PS50053">
    <property type="entry name" value="UBIQUITIN_2"/>
    <property type="match status" value="1"/>
</dbReference>
<dbReference type="InterPro" id="IPR001394">
    <property type="entry name" value="Peptidase_C19_UCH"/>
</dbReference>
<sequence>MPIFTVSVKWGKEKLQGVPVDTESPPWVFKSQLSELTGVSPHRQRVLIRGVALKDDEWGKFQIKDGSTLLLMGSVEELPNAPAERPMFVEDFSEAHLANVMDLPTGLVNLGNTCYLNATVQCLRKVPELREALKRYKGSVQTTAIANQAESITAALRDLFDSLERDAQAVPPITLLQLLHLACPQFAQEEDGGEYMLQDARECWQELMNRLTKLPSWEDHKEDKPQDKSFVEEFFGLELCSLYPLSNLKANMGSILVFKITFNSSFHQLCNISFKSSYTVSTCC</sequence>
<organism evidence="14 15">
    <name type="scientific">Eptatretus burgeri</name>
    <name type="common">Inshore hagfish</name>
    <dbReference type="NCBI Taxonomy" id="7764"/>
    <lineage>
        <taxon>Eukaryota</taxon>
        <taxon>Metazoa</taxon>
        <taxon>Chordata</taxon>
        <taxon>Craniata</taxon>
        <taxon>Vertebrata</taxon>
        <taxon>Cyclostomata</taxon>
        <taxon>Myxini</taxon>
        <taxon>Myxiniformes</taxon>
        <taxon>Myxinidae</taxon>
        <taxon>Eptatretinae</taxon>
        <taxon>Eptatretus</taxon>
    </lineage>
</organism>
<dbReference type="GO" id="GO:0043161">
    <property type="term" value="P:proteasome-mediated ubiquitin-dependent protein catabolic process"/>
    <property type="evidence" value="ECO:0007669"/>
    <property type="project" value="InterPro"/>
</dbReference>
<reference evidence="14" key="2">
    <citation type="submission" date="2025-09" db="UniProtKB">
        <authorList>
            <consortium name="Ensembl"/>
        </authorList>
    </citation>
    <scope>IDENTIFICATION</scope>
</reference>
<evidence type="ECO:0000256" key="7">
    <source>
        <dbReference type="ARBA" id="ARBA00022801"/>
    </source>
</evidence>
<dbReference type="PROSITE" id="PS00972">
    <property type="entry name" value="USP_1"/>
    <property type="match status" value="1"/>
</dbReference>
<dbReference type="InterPro" id="IPR038765">
    <property type="entry name" value="Papain-like_cys_pep_sf"/>
</dbReference>
<proteinExistence type="inferred from homology"/>
<feature type="domain" description="USP" evidence="13">
    <location>
        <begin position="105"/>
        <end position="284"/>
    </location>
</feature>
<comment type="similarity">
    <text evidence="2">Belongs to the peptidase C19 family. USP14/UBP6 subfamily.</text>
</comment>
<keyword evidence="15" id="KW-1185">Reference proteome</keyword>
<dbReference type="AlphaFoldDB" id="A0A8C4R9B7"/>
<evidence type="ECO:0000313" key="15">
    <source>
        <dbReference type="Proteomes" id="UP000694388"/>
    </source>
</evidence>
<dbReference type="InterPro" id="IPR018200">
    <property type="entry name" value="USP_CS"/>
</dbReference>
<dbReference type="SMART" id="SM00213">
    <property type="entry name" value="UBQ"/>
    <property type="match status" value="1"/>
</dbReference>
<dbReference type="OMA" id="KPNCKEK"/>
<evidence type="ECO:0000256" key="9">
    <source>
        <dbReference type="ARBA" id="ARBA00029877"/>
    </source>
</evidence>
<keyword evidence="8" id="KW-0788">Thiol protease</keyword>
<feature type="domain" description="Ubiquitin-like" evidence="12">
    <location>
        <begin position="4"/>
        <end position="72"/>
    </location>
</feature>
<evidence type="ECO:0000256" key="10">
    <source>
        <dbReference type="ARBA" id="ARBA00029889"/>
    </source>
</evidence>
<dbReference type="Proteomes" id="UP000694388">
    <property type="component" value="Unplaced"/>
</dbReference>
<dbReference type="GeneTree" id="ENSGT00390000009615"/>
<dbReference type="CDD" id="cd16104">
    <property type="entry name" value="Ubl_USP14_like"/>
    <property type="match status" value="1"/>
</dbReference>
<evidence type="ECO:0000256" key="4">
    <source>
        <dbReference type="ARBA" id="ARBA00014611"/>
    </source>
</evidence>
<accession>A0A8C4R9B7</accession>
<evidence type="ECO:0000256" key="1">
    <source>
        <dbReference type="ARBA" id="ARBA00000707"/>
    </source>
</evidence>
<dbReference type="GO" id="GO:0016579">
    <property type="term" value="P:protein deubiquitination"/>
    <property type="evidence" value="ECO:0007669"/>
    <property type="project" value="InterPro"/>
</dbReference>
<evidence type="ECO:0000256" key="8">
    <source>
        <dbReference type="ARBA" id="ARBA00022807"/>
    </source>
</evidence>
<dbReference type="SUPFAM" id="SSF54001">
    <property type="entry name" value="Cysteine proteinases"/>
    <property type="match status" value="1"/>
</dbReference>
<evidence type="ECO:0000259" key="13">
    <source>
        <dbReference type="PROSITE" id="PS50235"/>
    </source>
</evidence>
<protein>
    <recommendedName>
        <fullName evidence="4">Ubiquitin carboxyl-terminal hydrolase 14</fullName>
        <ecNumber evidence="3">3.4.19.12</ecNumber>
    </recommendedName>
    <alternativeName>
        <fullName evidence="9">Deubiquitinating enzyme 14</fullName>
    </alternativeName>
    <alternativeName>
        <fullName evidence="10">Ubiquitin thioesterase 14</fullName>
    </alternativeName>
    <alternativeName>
        <fullName evidence="11">Ubiquitin-specific-processing protease 14</fullName>
    </alternativeName>
</protein>
<keyword evidence="5" id="KW-0645">Protease</keyword>
<dbReference type="Ensembl" id="ENSEBUT00000027711.1">
    <property type="protein sequence ID" value="ENSEBUP00000027135.1"/>
    <property type="gene ID" value="ENSEBUG00000016659.1"/>
</dbReference>
<dbReference type="InterPro" id="IPR000626">
    <property type="entry name" value="Ubiquitin-like_dom"/>
</dbReference>
<evidence type="ECO:0000256" key="5">
    <source>
        <dbReference type="ARBA" id="ARBA00022670"/>
    </source>
</evidence>
<dbReference type="PROSITE" id="PS50235">
    <property type="entry name" value="USP_3"/>
    <property type="match status" value="1"/>
</dbReference>
<evidence type="ECO:0000256" key="2">
    <source>
        <dbReference type="ARBA" id="ARBA00008739"/>
    </source>
</evidence>
<evidence type="ECO:0000259" key="12">
    <source>
        <dbReference type="PROSITE" id="PS50053"/>
    </source>
</evidence>
<dbReference type="InterPro" id="IPR044635">
    <property type="entry name" value="UBP14-like"/>
</dbReference>
<dbReference type="GO" id="GO:0061136">
    <property type="term" value="P:regulation of proteasomal protein catabolic process"/>
    <property type="evidence" value="ECO:0007669"/>
    <property type="project" value="TreeGrafter"/>
</dbReference>
<comment type="catalytic activity">
    <reaction evidence="1">
        <text>Thiol-dependent hydrolysis of ester, thioester, amide, peptide and isopeptide bonds formed by the C-terminal Gly of ubiquitin (a 76-residue protein attached to proteins as an intracellular targeting signal).</text>
        <dbReference type="EC" id="3.4.19.12"/>
    </reaction>
</comment>
<evidence type="ECO:0000256" key="6">
    <source>
        <dbReference type="ARBA" id="ARBA00022786"/>
    </source>
</evidence>
<dbReference type="PANTHER" id="PTHR43982">
    <property type="entry name" value="UBIQUITIN CARBOXYL-TERMINAL HYDROLASE"/>
    <property type="match status" value="1"/>
</dbReference>
<dbReference type="PANTHER" id="PTHR43982:SF1">
    <property type="entry name" value="UBIQUITIN CARBOXYL-TERMINAL HYDROLASE 14"/>
    <property type="match status" value="1"/>
</dbReference>
<dbReference type="Gene3D" id="3.10.20.90">
    <property type="entry name" value="Phosphatidylinositol 3-kinase Catalytic Subunit, Chain A, domain 1"/>
    <property type="match status" value="1"/>
</dbReference>
<reference evidence="14" key="1">
    <citation type="submission" date="2025-08" db="UniProtKB">
        <authorList>
            <consortium name="Ensembl"/>
        </authorList>
    </citation>
    <scope>IDENTIFICATION</scope>
</reference>
<dbReference type="Pfam" id="PF00443">
    <property type="entry name" value="UCH"/>
    <property type="match status" value="1"/>
</dbReference>
<evidence type="ECO:0000256" key="3">
    <source>
        <dbReference type="ARBA" id="ARBA00012759"/>
    </source>
</evidence>
<keyword evidence="7" id="KW-0378">Hydrolase</keyword>
<dbReference type="SUPFAM" id="SSF54236">
    <property type="entry name" value="Ubiquitin-like"/>
    <property type="match status" value="1"/>
</dbReference>
<dbReference type="EC" id="3.4.19.12" evidence="3"/>
<dbReference type="GO" id="GO:0004843">
    <property type="term" value="F:cysteine-type deubiquitinase activity"/>
    <property type="evidence" value="ECO:0007669"/>
    <property type="project" value="UniProtKB-EC"/>
</dbReference>
<dbReference type="GO" id="GO:0070628">
    <property type="term" value="F:proteasome binding"/>
    <property type="evidence" value="ECO:0007669"/>
    <property type="project" value="TreeGrafter"/>
</dbReference>
<dbReference type="Gene3D" id="3.90.70.10">
    <property type="entry name" value="Cysteine proteinases"/>
    <property type="match status" value="1"/>
</dbReference>
<evidence type="ECO:0000256" key="11">
    <source>
        <dbReference type="ARBA" id="ARBA00032096"/>
    </source>
</evidence>
<name>A0A8C4R9B7_EPTBU</name>
<evidence type="ECO:0000313" key="14">
    <source>
        <dbReference type="Ensembl" id="ENSEBUP00000027135.1"/>
    </source>
</evidence>
<dbReference type="InterPro" id="IPR029071">
    <property type="entry name" value="Ubiquitin-like_domsf"/>
</dbReference>